<protein>
    <recommendedName>
        <fullName evidence="12">D-serine dehydratase</fullName>
        <ecNumber evidence="11">4.3.1.18</ecNumber>
    </recommendedName>
    <alternativeName>
        <fullName evidence="13">D-serine deaminase</fullName>
    </alternativeName>
</protein>
<evidence type="ECO:0000256" key="11">
    <source>
        <dbReference type="ARBA" id="ARBA00066349"/>
    </source>
</evidence>
<dbReference type="FunFam" id="3.20.20.10:FF:000016">
    <property type="entry name" value="D-serine dehydratase"/>
    <property type="match status" value="1"/>
</dbReference>
<evidence type="ECO:0000256" key="12">
    <source>
        <dbReference type="ARBA" id="ARBA00069616"/>
    </source>
</evidence>
<keyword evidence="5" id="KW-0479">Metal-binding</keyword>
<dbReference type="AlphaFoldDB" id="A0A6A6AXI3"/>
<dbReference type="EMBL" id="ML995610">
    <property type="protein sequence ID" value="KAF2135271.1"/>
    <property type="molecule type" value="Genomic_DNA"/>
</dbReference>
<evidence type="ECO:0000256" key="3">
    <source>
        <dbReference type="ARBA" id="ARBA00005323"/>
    </source>
</evidence>
<dbReference type="Gene3D" id="3.20.20.10">
    <property type="entry name" value="Alanine racemase"/>
    <property type="match status" value="1"/>
</dbReference>
<dbReference type="GO" id="GO:0008721">
    <property type="term" value="F:D-serine ammonia-lyase activity"/>
    <property type="evidence" value="ECO:0007669"/>
    <property type="project" value="UniProtKB-EC"/>
</dbReference>
<feature type="domain" description="D-serine dehydratase-like" evidence="14">
    <location>
        <begin position="282"/>
        <end position="380"/>
    </location>
</feature>
<evidence type="ECO:0000256" key="8">
    <source>
        <dbReference type="ARBA" id="ARBA00023239"/>
    </source>
</evidence>
<keyword evidence="4" id="KW-0216">Detoxification</keyword>
<dbReference type="SMART" id="SM01119">
    <property type="entry name" value="D-ser_dehydrat"/>
    <property type="match status" value="1"/>
</dbReference>
<dbReference type="GO" id="GO:0036088">
    <property type="term" value="P:D-serine catabolic process"/>
    <property type="evidence" value="ECO:0007669"/>
    <property type="project" value="TreeGrafter"/>
</dbReference>
<comment type="cofactor">
    <cofactor evidence="1">
        <name>pyridoxal 5'-phosphate</name>
        <dbReference type="ChEBI" id="CHEBI:597326"/>
    </cofactor>
</comment>
<proteinExistence type="inferred from homology"/>
<organism evidence="15 16">
    <name type="scientific">Aplosporella prunicola CBS 121167</name>
    <dbReference type="NCBI Taxonomy" id="1176127"/>
    <lineage>
        <taxon>Eukaryota</taxon>
        <taxon>Fungi</taxon>
        <taxon>Dikarya</taxon>
        <taxon>Ascomycota</taxon>
        <taxon>Pezizomycotina</taxon>
        <taxon>Dothideomycetes</taxon>
        <taxon>Dothideomycetes incertae sedis</taxon>
        <taxon>Botryosphaeriales</taxon>
        <taxon>Aplosporellaceae</taxon>
        <taxon>Aplosporella</taxon>
    </lineage>
</organism>
<dbReference type="EC" id="4.3.1.18" evidence="11"/>
<name>A0A6A6AXI3_9PEZI</name>
<keyword evidence="6" id="KW-0862">Zinc</keyword>
<evidence type="ECO:0000313" key="16">
    <source>
        <dbReference type="Proteomes" id="UP000799438"/>
    </source>
</evidence>
<dbReference type="InterPro" id="IPR042208">
    <property type="entry name" value="D-ser_dehydrat-like_sf"/>
</dbReference>
<reference evidence="15" key="1">
    <citation type="journal article" date="2020" name="Stud. Mycol.">
        <title>101 Dothideomycetes genomes: a test case for predicting lifestyles and emergence of pathogens.</title>
        <authorList>
            <person name="Haridas S."/>
            <person name="Albert R."/>
            <person name="Binder M."/>
            <person name="Bloem J."/>
            <person name="Labutti K."/>
            <person name="Salamov A."/>
            <person name="Andreopoulos B."/>
            <person name="Baker S."/>
            <person name="Barry K."/>
            <person name="Bills G."/>
            <person name="Bluhm B."/>
            <person name="Cannon C."/>
            <person name="Castanera R."/>
            <person name="Culley D."/>
            <person name="Daum C."/>
            <person name="Ezra D."/>
            <person name="Gonzalez J."/>
            <person name="Henrissat B."/>
            <person name="Kuo A."/>
            <person name="Liang C."/>
            <person name="Lipzen A."/>
            <person name="Lutzoni F."/>
            <person name="Magnuson J."/>
            <person name="Mondo S."/>
            <person name="Nolan M."/>
            <person name="Ohm R."/>
            <person name="Pangilinan J."/>
            <person name="Park H.-J."/>
            <person name="Ramirez L."/>
            <person name="Alfaro M."/>
            <person name="Sun H."/>
            <person name="Tritt A."/>
            <person name="Yoshinaga Y."/>
            <person name="Zwiers L.-H."/>
            <person name="Turgeon B."/>
            <person name="Goodwin S."/>
            <person name="Spatafora J."/>
            <person name="Crous P."/>
            <person name="Grigoriev I."/>
        </authorList>
    </citation>
    <scope>NUCLEOTIDE SEQUENCE</scope>
    <source>
        <strain evidence="15">CBS 121167</strain>
    </source>
</reference>
<dbReference type="GeneID" id="54303612"/>
<dbReference type="OrthoDB" id="20198at2759"/>
<gene>
    <name evidence="15" type="ORF">K452DRAFT_35730</name>
</gene>
<comment type="cofactor">
    <cofactor evidence="2">
        <name>Zn(2+)</name>
        <dbReference type="ChEBI" id="CHEBI:29105"/>
    </cofactor>
</comment>
<comment type="similarity">
    <text evidence="3">Belongs to the DSD1 family.</text>
</comment>
<sequence>MVDVSPESLQQYIGRPAEELPTPAFVLSKPTVERNCQRLHDDVRRLGIGFRPHVKTLKSEEVIRLMLGGAKGCVASTLREIRGLLPLAREGLLEEVLYGVPIRPSALPALQEISKTIKTLLMVDNITQIDAVEAFSAANSVAHPWHIFIKVDIGAEDRRAGITPTSPRLADLIARAIASPAITIDGFYAHAGHSYDARSVAAAAEVLHAECDAAVSAAAQLPASMSDTPITISFGATPTAHVVGQLKQKLPPHLRLELHAGNFVANDLQQLGTGCIEAGDMAVRVLAEVCSIYPERNEALVNAGVIALGREPGPIPGYGRVEGAEEWIVGKVSQEHGILRPVEGAKMKAEESFAVGQKVFLYVQHACIAAAAHFVYFVVDEKDVVREIWQPWKGW</sequence>
<dbReference type="GO" id="GO:0009636">
    <property type="term" value="P:response to toxic substance"/>
    <property type="evidence" value="ECO:0007669"/>
    <property type="project" value="UniProtKB-KW"/>
</dbReference>
<dbReference type="InterPro" id="IPR026956">
    <property type="entry name" value="D-ser_dehydrat-like_dom"/>
</dbReference>
<evidence type="ECO:0000313" key="15">
    <source>
        <dbReference type="EMBL" id="KAF2135271.1"/>
    </source>
</evidence>
<comment type="function">
    <text evidence="10">Catalyzes the conversion of D-serine to pyruvate and ammonia. May play a role in D-serine detoxification.</text>
</comment>
<evidence type="ECO:0000256" key="1">
    <source>
        <dbReference type="ARBA" id="ARBA00001933"/>
    </source>
</evidence>
<evidence type="ECO:0000256" key="7">
    <source>
        <dbReference type="ARBA" id="ARBA00022898"/>
    </source>
</evidence>
<dbReference type="PANTHER" id="PTHR28004:SF2">
    <property type="entry name" value="D-SERINE DEHYDRATASE"/>
    <property type="match status" value="1"/>
</dbReference>
<dbReference type="PANTHER" id="PTHR28004">
    <property type="entry name" value="ZGC:162816-RELATED"/>
    <property type="match status" value="1"/>
</dbReference>
<keyword evidence="7" id="KW-0663">Pyridoxal phosphate</keyword>
<comment type="catalytic activity">
    <reaction evidence="9">
        <text>D-serine = pyruvate + NH4(+)</text>
        <dbReference type="Rhea" id="RHEA:13977"/>
        <dbReference type="ChEBI" id="CHEBI:15361"/>
        <dbReference type="ChEBI" id="CHEBI:28938"/>
        <dbReference type="ChEBI" id="CHEBI:35247"/>
        <dbReference type="EC" id="4.3.1.18"/>
    </reaction>
    <physiologicalReaction direction="left-to-right" evidence="9">
        <dbReference type="Rhea" id="RHEA:13978"/>
    </physiologicalReaction>
</comment>
<dbReference type="GO" id="GO:0046872">
    <property type="term" value="F:metal ion binding"/>
    <property type="evidence" value="ECO:0007669"/>
    <property type="project" value="UniProtKB-KW"/>
</dbReference>
<evidence type="ECO:0000259" key="14">
    <source>
        <dbReference type="SMART" id="SM01119"/>
    </source>
</evidence>
<dbReference type="Gene3D" id="2.40.37.20">
    <property type="entry name" value="D-serine dehydratase-like domain"/>
    <property type="match status" value="1"/>
</dbReference>
<accession>A0A6A6AXI3</accession>
<evidence type="ECO:0000256" key="2">
    <source>
        <dbReference type="ARBA" id="ARBA00001947"/>
    </source>
</evidence>
<dbReference type="InterPro" id="IPR051466">
    <property type="entry name" value="D-amino_acid_metab_enzyme"/>
</dbReference>
<dbReference type="Pfam" id="PF14031">
    <property type="entry name" value="D-ser_dehydrat"/>
    <property type="match status" value="1"/>
</dbReference>
<keyword evidence="16" id="KW-1185">Reference proteome</keyword>
<evidence type="ECO:0000256" key="9">
    <source>
        <dbReference type="ARBA" id="ARBA00051198"/>
    </source>
</evidence>
<evidence type="ECO:0000256" key="6">
    <source>
        <dbReference type="ARBA" id="ARBA00022833"/>
    </source>
</evidence>
<keyword evidence="8" id="KW-0456">Lyase</keyword>
<evidence type="ECO:0000256" key="5">
    <source>
        <dbReference type="ARBA" id="ARBA00022723"/>
    </source>
</evidence>
<dbReference type="InterPro" id="IPR029066">
    <property type="entry name" value="PLP-binding_barrel"/>
</dbReference>
<evidence type="ECO:0000256" key="4">
    <source>
        <dbReference type="ARBA" id="ARBA00022575"/>
    </source>
</evidence>
<evidence type="ECO:0000256" key="13">
    <source>
        <dbReference type="ARBA" id="ARBA00075219"/>
    </source>
</evidence>
<dbReference type="SUPFAM" id="SSF51419">
    <property type="entry name" value="PLP-binding barrel"/>
    <property type="match status" value="1"/>
</dbReference>
<dbReference type="Proteomes" id="UP000799438">
    <property type="component" value="Unassembled WGS sequence"/>
</dbReference>
<dbReference type="RefSeq" id="XP_033390990.1">
    <property type="nucleotide sequence ID" value="XM_033546106.1"/>
</dbReference>
<evidence type="ECO:0000256" key="10">
    <source>
        <dbReference type="ARBA" id="ARBA00055764"/>
    </source>
</evidence>